<dbReference type="Proteomes" id="UP000594263">
    <property type="component" value="Unplaced"/>
</dbReference>
<feature type="compositionally biased region" description="Basic and acidic residues" evidence="2">
    <location>
        <begin position="1"/>
        <end position="24"/>
    </location>
</feature>
<accession>A0A7N0VGU4</accession>
<keyword evidence="4" id="KW-1185">Reference proteome</keyword>
<sequence>MAEEKQHHFGFLHKKDDEGEQVKEKKQHKHIGKAAALGAAAAGAYTLHEKRAAKKNEDPEESHKHKIKEEVAAVVALGAAGLALHQHHEKKAAAKRDE</sequence>
<evidence type="ECO:0000256" key="2">
    <source>
        <dbReference type="SAM" id="MobiDB-lite"/>
    </source>
</evidence>
<dbReference type="Pfam" id="PF02496">
    <property type="entry name" value="ABA_WDS"/>
    <property type="match status" value="1"/>
</dbReference>
<dbReference type="PANTHER" id="PTHR33801">
    <property type="entry name" value="ABSCISIC STRESS-RIPENING PROTEIN 5"/>
    <property type="match status" value="1"/>
</dbReference>
<dbReference type="AlphaFoldDB" id="A0A7N0VGU4"/>
<protein>
    <submittedName>
        <fullName evidence="3">Uncharacterized protein</fullName>
    </submittedName>
</protein>
<dbReference type="PANTHER" id="PTHR33801:SF7">
    <property type="entry name" value="ABSCISIC STRESS-RIPENING PROTEIN 2"/>
    <property type="match status" value="1"/>
</dbReference>
<organism evidence="3 4">
    <name type="scientific">Kalanchoe fedtschenkoi</name>
    <name type="common">Lavender scallops</name>
    <name type="synonym">South American air plant</name>
    <dbReference type="NCBI Taxonomy" id="63787"/>
    <lineage>
        <taxon>Eukaryota</taxon>
        <taxon>Viridiplantae</taxon>
        <taxon>Streptophyta</taxon>
        <taxon>Embryophyta</taxon>
        <taxon>Tracheophyta</taxon>
        <taxon>Spermatophyta</taxon>
        <taxon>Magnoliopsida</taxon>
        <taxon>eudicotyledons</taxon>
        <taxon>Gunneridae</taxon>
        <taxon>Pentapetalae</taxon>
        <taxon>Saxifragales</taxon>
        <taxon>Crassulaceae</taxon>
        <taxon>Kalanchoe</taxon>
    </lineage>
</organism>
<feature type="region of interest" description="Disordered" evidence="2">
    <location>
        <begin position="1"/>
        <end position="31"/>
    </location>
</feature>
<dbReference type="Gramene" id="Kaladp0809s0010.1.v1.1">
    <property type="protein sequence ID" value="Kaladp0809s0010.1.v1.1"/>
    <property type="gene ID" value="Kaladp0809s0010.v1.1"/>
</dbReference>
<dbReference type="InterPro" id="IPR003496">
    <property type="entry name" value="ABA_WDS"/>
</dbReference>
<name>A0A7N0VGU4_KALFE</name>
<dbReference type="OMA" id="HHQHMEQ"/>
<evidence type="ECO:0000313" key="4">
    <source>
        <dbReference type="Proteomes" id="UP000594263"/>
    </source>
</evidence>
<proteinExistence type="inferred from homology"/>
<evidence type="ECO:0000256" key="1">
    <source>
        <dbReference type="ARBA" id="ARBA00007160"/>
    </source>
</evidence>
<dbReference type="EnsemblPlants" id="Kaladp0809s0010.1.v1.1">
    <property type="protein sequence ID" value="Kaladp0809s0010.1.v1.1"/>
    <property type="gene ID" value="Kaladp0809s0010.v1.1"/>
</dbReference>
<comment type="similarity">
    <text evidence="1">Belongs to the abscisic acid and water stress-induced protein family.</text>
</comment>
<reference evidence="3" key="1">
    <citation type="submission" date="2021-01" db="UniProtKB">
        <authorList>
            <consortium name="EnsemblPlants"/>
        </authorList>
    </citation>
    <scope>IDENTIFICATION</scope>
</reference>
<evidence type="ECO:0000313" key="3">
    <source>
        <dbReference type="EnsemblPlants" id="Kaladp0809s0010.1.v1.1"/>
    </source>
</evidence>